<accession>A0ACC0PFD1</accession>
<comment type="caution">
    <text evidence="1">The sequence shown here is derived from an EMBL/GenBank/DDBJ whole genome shotgun (WGS) entry which is preliminary data.</text>
</comment>
<dbReference type="EMBL" id="CM046390">
    <property type="protein sequence ID" value="KAI8563732.1"/>
    <property type="molecule type" value="Genomic_DNA"/>
</dbReference>
<protein>
    <submittedName>
        <fullName evidence="1">Uncharacterized protein</fullName>
    </submittedName>
</protein>
<reference evidence="1" key="1">
    <citation type="submission" date="2022-02" db="EMBL/GenBank/DDBJ databases">
        <title>Plant Genome Project.</title>
        <authorList>
            <person name="Zhang R.-G."/>
        </authorList>
    </citation>
    <scope>NUCLEOTIDE SEQUENCE</scope>
    <source>
        <strain evidence="1">AT1</strain>
    </source>
</reference>
<gene>
    <name evidence="1" type="ORF">RHMOL_Rhmol03G0131600</name>
</gene>
<dbReference type="Proteomes" id="UP001062846">
    <property type="component" value="Chromosome 3"/>
</dbReference>
<keyword evidence="2" id="KW-1185">Reference proteome</keyword>
<proteinExistence type="predicted"/>
<evidence type="ECO:0000313" key="1">
    <source>
        <dbReference type="EMBL" id="KAI8563732.1"/>
    </source>
</evidence>
<sequence length="248" mass="27491">MENGSLLDQALGGGLIEDAPSASRSGGGRVLLIEDCVETSAAFVLHHLIKRTLSPPHSSAALIIFAAFAHPFSHYDRILRKMGCNLAVQRDNKRFVFLDMLTFECPGENQIQKAVEVSIVNGGSRSISIMIDDISLLEIAAKGSSNLVLDFLHYCHTLTTEIGCSLAVLNHEDIYSRMERPNLILQMEYLAEVIIKVEPLATGLATDVHGQLTVMNKRNFDGPLRKKSNFHFRVKENNVEYFYAGSRT</sequence>
<evidence type="ECO:0000313" key="2">
    <source>
        <dbReference type="Proteomes" id="UP001062846"/>
    </source>
</evidence>
<name>A0ACC0PFD1_RHOML</name>
<organism evidence="1 2">
    <name type="scientific">Rhododendron molle</name>
    <name type="common">Chinese azalea</name>
    <name type="synonym">Azalea mollis</name>
    <dbReference type="NCBI Taxonomy" id="49168"/>
    <lineage>
        <taxon>Eukaryota</taxon>
        <taxon>Viridiplantae</taxon>
        <taxon>Streptophyta</taxon>
        <taxon>Embryophyta</taxon>
        <taxon>Tracheophyta</taxon>
        <taxon>Spermatophyta</taxon>
        <taxon>Magnoliopsida</taxon>
        <taxon>eudicotyledons</taxon>
        <taxon>Gunneridae</taxon>
        <taxon>Pentapetalae</taxon>
        <taxon>asterids</taxon>
        <taxon>Ericales</taxon>
        <taxon>Ericaceae</taxon>
        <taxon>Ericoideae</taxon>
        <taxon>Rhodoreae</taxon>
        <taxon>Rhododendron</taxon>
    </lineage>
</organism>